<organism evidence="1 2">
    <name type="scientific">Jimgerdemannia flammicorona</name>
    <dbReference type="NCBI Taxonomy" id="994334"/>
    <lineage>
        <taxon>Eukaryota</taxon>
        <taxon>Fungi</taxon>
        <taxon>Fungi incertae sedis</taxon>
        <taxon>Mucoromycota</taxon>
        <taxon>Mucoromycotina</taxon>
        <taxon>Endogonomycetes</taxon>
        <taxon>Endogonales</taxon>
        <taxon>Endogonaceae</taxon>
        <taxon>Jimgerdemannia</taxon>
    </lineage>
</organism>
<dbReference type="Proteomes" id="UP000274822">
    <property type="component" value="Unassembled WGS sequence"/>
</dbReference>
<comment type="caution">
    <text evidence="1">The sequence shown here is derived from an EMBL/GenBank/DDBJ whole genome shotgun (WGS) entry which is preliminary data.</text>
</comment>
<protein>
    <submittedName>
        <fullName evidence="1">Uncharacterized protein</fullName>
    </submittedName>
</protein>
<name>A0A433QIH8_9FUNG</name>
<keyword evidence="2" id="KW-1185">Reference proteome</keyword>
<dbReference type="AlphaFoldDB" id="A0A433QIH8"/>
<proteinExistence type="predicted"/>
<accession>A0A433QIH8</accession>
<sequence length="147" mass="16188">MAPRGPRSDLCVVVVTMSECWKGPSSTLAATRPLENGYIAQWRCTANVGNIRHEVGVDLISDLIVQRYNFIPKKKKPPCTRLPHPRVVILPRVCTRASDDNLGSVQSGAMLKGIVVDITGRLVETVRHRLEIGGNRRDLFAACLVAM</sequence>
<dbReference type="EMBL" id="RBNJ01005256">
    <property type="protein sequence ID" value="RUS29361.1"/>
    <property type="molecule type" value="Genomic_DNA"/>
</dbReference>
<gene>
    <name evidence="1" type="ORF">BC938DRAFT_480748</name>
</gene>
<reference evidence="1 2" key="1">
    <citation type="journal article" date="2018" name="New Phytol.">
        <title>Phylogenomics of Endogonaceae and evolution of mycorrhizas within Mucoromycota.</title>
        <authorList>
            <person name="Chang Y."/>
            <person name="Desiro A."/>
            <person name="Na H."/>
            <person name="Sandor L."/>
            <person name="Lipzen A."/>
            <person name="Clum A."/>
            <person name="Barry K."/>
            <person name="Grigoriev I.V."/>
            <person name="Martin F.M."/>
            <person name="Stajich J.E."/>
            <person name="Smith M.E."/>
            <person name="Bonito G."/>
            <person name="Spatafora J.W."/>
        </authorList>
    </citation>
    <scope>NUCLEOTIDE SEQUENCE [LARGE SCALE GENOMIC DNA]</scope>
    <source>
        <strain evidence="1 2">AD002</strain>
    </source>
</reference>
<evidence type="ECO:0000313" key="2">
    <source>
        <dbReference type="Proteomes" id="UP000274822"/>
    </source>
</evidence>
<evidence type="ECO:0000313" key="1">
    <source>
        <dbReference type="EMBL" id="RUS29361.1"/>
    </source>
</evidence>